<dbReference type="PaxDb" id="55529-EKX41119"/>
<evidence type="ECO:0000313" key="14">
    <source>
        <dbReference type="EnsemblProtists" id="EKX41119"/>
    </source>
</evidence>
<dbReference type="PROSITE" id="PS00022">
    <property type="entry name" value="EGF_1"/>
    <property type="match status" value="1"/>
</dbReference>
<keyword evidence="10" id="KW-0732">Signal</keyword>
<dbReference type="Pfam" id="PF00431">
    <property type="entry name" value="CUB"/>
    <property type="match status" value="3"/>
</dbReference>
<dbReference type="InterPro" id="IPR034058">
    <property type="entry name" value="TagA/B/C/D_pept_dom"/>
</dbReference>
<dbReference type="Pfam" id="PF02225">
    <property type="entry name" value="PA"/>
    <property type="match status" value="1"/>
</dbReference>
<evidence type="ECO:0000256" key="6">
    <source>
        <dbReference type="PIRSR" id="PIRSR615500-1"/>
    </source>
</evidence>
<feature type="domain" description="CUB" evidence="11">
    <location>
        <begin position="1197"/>
        <end position="1310"/>
    </location>
</feature>
<dbReference type="SUPFAM" id="SSF52743">
    <property type="entry name" value="Subtilisin-like"/>
    <property type="match status" value="1"/>
</dbReference>
<dbReference type="PROSITE" id="PS00137">
    <property type="entry name" value="SUBTILASE_HIS"/>
    <property type="match status" value="1"/>
</dbReference>
<feature type="domain" description="CUB" evidence="11">
    <location>
        <begin position="1072"/>
        <end position="1187"/>
    </location>
</feature>
<feature type="active site" description="Charge relay system" evidence="6 8">
    <location>
        <position position="359"/>
    </location>
</feature>
<dbReference type="GeneID" id="17297767"/>
<dbReference type="Pfam" id="PF00082">
    <property type="entry name" value="Peptidase_S8"/>
    <property type="match status" value="1"/>
</dbReference>
<evidence type="ECO:0000256" key="8">
    <source>
        <dbReference type="PROSITE-ProRule" id="PRU01240"/>
    </source>
</evidence>
<accession>L1IYY6</accession>
<evidence type="ECO:0000259" key="12">
    <source>
        <dbReference type="PROSITE" id="PS50026"/>
    </source>
</evidence>
<dbReference type="PRINTS" id="PR00723">
    <property type="entry name" value="SUBTILISIN"/>
</dbReference>
<feature type="active site" description="Charge relay system" evidence="6 8">
    <location>
        <position position="317"/>
    </location>
</feature>
<feature type="disulfide bond" evidence="7">
    <location>
        <begin position="921"/>
        <end position="931"/>
    </location>
</feature>
<dbReference type="STRING" id="905079.L1IYY6"/>
<feature type="compositionally biased region" description="Basic residues" evidence="9">
    <location>
        <begin position="26"/>
        <end position="40"/>
    </location>
</feature>
<feature type="signal peptide" evidence="10">
    <location>
        <begin position="1"/>
        <end position="21"/>
    </location>
</feature>
<comment type="similarity">
    <text evidence="1 8">Belongs to the peptidase S8 family.</text>
</comment>
<dbReference type="InterPro" id="IPR000859">
    <property type="entry name" value="CUB_dom"/>
</dbReference>
<evidence type="ECO:0000256" key="4">
    <source>
        <dbReference type="ARBA" id="ARBA00022825"/>
    </source>
</evidence>
<keyword evidence="4 8" id="KW-0720">Serine protease</keyword>
<feature type="domain" description="EGF-like" evidence="12">
    <location>
        <begin position="917"/>
        <end position="949"/>
    </location>
</feature>
<dbReference type="RefSeq" id="XP_005828099.1">
    <property type="nucleotide sequence ID" value="XM_005828042.1"/>
</dbReference>
<evidence type="ECO:0000256" key="1">
    <source>
        <dbReference type="ARBA" id="ARBA00011073"/>
    </source>
</evidence>
<dbReference type="OrthoDB" id="536624at2759"/>
<keyword evidence="2 8" id="KW-0645">Protease</keyword>
<dbReference type="CDD" id="cd00041">
    <property type="entry name" value="CUB"/>
    <property type="match status" value="3"/>
</dbReference>
<dbReference type="PROSITE" id="PS01180">
    <property type="entry name" value="CUB"/>
    <property type="match status" value="3"/>
</dbReference>
<reference evidence="13 15" key="1">
    <citation type="journal article" date="2012" name="Nature">
        <title>Algal genomes reveal evolutionary mosaicism and the fate of nucleomorphs.</title>
        <authorList>
            <consortium name="DOE Joint Genome Institute"/>
            <person name="Curtis B.A."/>
            <person name="Tanifuji G."/>
            <person name="Burki F."/>
            <person name="Gruber A."/>
            <person name="Irimia M."/>
            <person name="Maruyama S."/>
            <person name="Arias M.C."/>
            <person name="Ball S.G."/>
            <person name="Gile G.H."/>
            <person name="Hirakawa Y."/>
            <person name="Hopkins J.F."/>
            <person name="Kuo A."/>
            <person name="Rensing S.A."/>
            <person name="Schmutz J."/>
            <person name="Symeonidi A."/>
            <person name="Elias M."/>
            <person name="Eveleigh R.J."/>
            <person name="Herman E.K."/>
            <person name="Klute M.J."/>
            <person name="Nakayama T."/>
            <person name="Obornik M."/>
            <person name="Reyes-Prieto A."/>
            <person name="Armbrust E.V."/>
            <person name="Aves S.J."/>
            <person name="Beiko R.G."/>
            <person name="Coutinho P."/>
            <person name="Dacks J.B."/>
            <person name="Durnford D.G."/>
            <person name="Fast N.M."/>
            <person name="Green B.R."/>
            <person name="Grisdale C.J."/>
            <person name="Hempel F."/>
            <person name="Henrissat B."/>
            <person name="Hoppner M.P."/>
            <person name="Ishida K."/>
            <person name="Kim E."/>
            <person name="Koreny L."/>
            <person name="Kroth P.G."/>
            <person name="Liu Y."/>
            <person name="Malik S.B."/>
            <person name="Maier U.G."/>
            <person name="McRose D."/>
            <person name="Mock T."/>
            <person name="Neilson J.A."/>
            <person name="Onodera N.T."/>
            <person name="Poole A.M."/>
            <person name="Pritham E.J."/>
            <person name="Richards T.A."/>
            <person name="Rocap G."/>
            <person name="Roy S.W."/>
            <person name="Sarai C."/>
            <person name="Schaack S."/>
            <person name="Shirato S."/>
            <person name="Slamovits C.H."/>
            <person name="Spencer D.F."/>
            <person name="Suzuki S."/>
            <person name="Worden A.Z."/>
            <person name="Zauner S."/>
            <person name="Barry K."/>
            <person name="Bell C."/>
            <person name="Bharti A.K."/>
            <person name="Crow J.A."/>
            <person name="Grimwood J."/>
            <person name="Kramer R."/>
            <person name="Lindquist E."/>
            <person name="Lucas S."/>
            <person name="Salamov A."/>
            <person name="McFadden G.I."/>
            <person name="Lane C.E."/>
            <person name="Keeling P.J."/>
            <person name="Gray M.W."/>
            <person name="Grigoriev I.V."/>
            <person name="Archibald J.M."/>
        </authorList>
    </citation>
    <scope>NUCLEOTIDE SEQUENCE</scope>
    <source>
        <strain evidence="13 15">CCMP2712</strain>
    </source>
</reference>
<keyword evidence="7" id="KW-0245">EGF-like domain</keyword>
<dbReference type="PROSITE" id="PS00138">
    <property type="entry name" value="SUBTILASE_SER"/>
    <property type="match status" value="1"/>
</dbReference>
<dbReference type="SMART" id="SM00042">
    <property type="entry name" value="CUB"/>
    <property type="match status" value="3"/>
</dbReference>
<sequence length="1549" mass="168785">MFETRNILLLLLLAMAVAVSSDKAPGKRIHPQASGTRKKPSNTGEPHEKVLLHQLKGRPLLIHGGKNTLLTRASLGPKASWRDSSLKNSSKFYGERILLDYQQYIVRTENPVRRGLLQELREMEGVDAIRYVPYDTFIVTASQKGLQQLMSTHGISGIFYLPDVFKLEPEIRFSLFEDVNYGRGMAGFKGRKLMADETENEGDQSVYVILAISDAEWSYQTVQLVSDWEQEMQDLNLGVTLKTVSKRKLLVKTKQENMKTVCQFLAHKPLVRWIEKKREVFLRNRYAVQALQSEGANMTSIWNRGINGSSQIIGIADTGIDYDHCFFNDPFETVAKCTGKIVTYRKFSSTDYQDYYGGHGTHVAGSVAGNAYDADPTEMNYAGAYNGMAPGAKIAFDDVGDSKGALPGIPDDLNTGLFPHSYHAGARLHSNSWGAKFAGYESMAMEIDEFTHDHDDFLVLVAAGNDGPHPYSIGTPATAKNILAVGATDNSLKASQVWGYSVATQVLVNQSVLDLSLLPANFGPQSADHVTGQLRLASPADACSPLDGDFAGSLLLIKRGSCSFLHKALMAQTAGARAVLIQNSEDTPVLMTSDNSSSVSIPVFSISFSDGNRLLSSLNSNIELRGTTPTTRAHSHEHLVYFSSWGPTYDFRIKPDVLCPGYRIHSSFSDGDPTSFQCGAYANSAGGALLEMSGTSMATPLCAGSAALVRDYFKGGHHAGGDASKGFNASAALVKATMIHSAQPAMVQSASGAWEFPSSVPNIQTGYGRIDLSKGLSFSDSPTRSIYRDREQVDNGGELSVCLHASSSMPFKATLVWTDPAGEYLAERVLVNDLDLIVQNKDGDVWRGNNLRQSDETYKDYVVSDNLQNAEQVSFSVSSPGLLVVRVVGVDVPLGPQAFSLVLSGSDLVEQQSSACSSITCPKNCSGHGTCLSNSVCHCDFEYGGSDCSRKFRTLEQGENHLAVTANGMSFYTFNLSHGKSFRIICTGLGPSTGSDPDYYLSYESLPTIGEYVDAVKDEGDSASFVRNQEQGGMWVLGLYARCCEDVEVLVVLEIQPGPFPSLQLSPCSFPCDCQRFTQSAGQMEDGSGVYTYNNNANCRWIISPQGGTHGALKLTFPSFDLEANYDFLQLNHCFDELCSSTSSLATLTGTVSSSASFVASSGIVEILFTSDSLVTAGGFLLKWMSLGAFDICNSQCNCGIFNGTHGVLTDGAGAGGLYPNDAFCHWILSAPQASWLQLSFKRFATELNYDLLLAKECDDAACRSSRTIGIFSGHIQNLVLLSTTGIMDIVFTSDASLQDSGFEAAWTTSLLAEEGYSPSPSLPGPCPSGYRCQECTSPCHCQQFLRQEGLVTDGSGNRGLYENFANCHWLLSPFNAANISIKFNFFETEPGYDFLCLFTCSDPSCLDRTALRNFSGYWTGEELTVNAPVLELVFLTDSTVRFPGFELSYRAIVDPRSSSVFACPPRFRNCSFTRDWPEVTPEIRSGRAATGGLGHMIVVNLYEAWLCILDHPCSEVKPDGSTDPFCFIYNEQLLRFEPWNLNSVINMY</sequence>
<keyword evidence="3 8" id="KW-0378">Hydrolase</keyword>
<dbReference type="CDD" id="cd04842">
    <property type="entry name" value="Peptidases_S8_Kp43_protease"/>
    <property type="match status" value="1"/>
</dbReference>
<evidence type="ECO:0008006" key="16">
    <source>
        <dbReference type="Google" id="ProtNLM"/>
    </source>
</evidence>
<dbReference type="InterPro" id="IPR051048">
    <property type="entry name" value="Peptidase_S8/S53_subtilisin"/>
</dbReference>
<evidence type="ECO:0000259" key="11">
    <source>
        <dbReference type="PROSITE" id="PS01180"/>
    </source>
</evidence>
<dbReference type="Proteomes" id="UP000011087">
    <property type="component" value="Unassembled WGS sequence"/>
</dbReference>
<keyword evidence="15" id="KW-1185">Reference proteome</keyword>
<dbReference type="InterPro" id="IPR035914">
    <property type="entry name" value="Sperma_CUB_dom_sf"/>
</dbReference>
<dbReference type="Gene3D" id="3.40.50.200">
    <property type="entry name" value="Peptidase S8/S53 domain"/>
    <property type="match status" value="2"/>
</dbReference>
<protein>
    <recommendedName>
        <fullName evidence="16">CUB domain-containing protein</fullName>
    </recommendedName>
</protein>
<dbReference type="SUPFAM" id="SSF49854">
    <property type="entry name" value="Spermadhesin, CUB domain"/>
    <property type="match status" value="3"/>
</dbReference>
<dbReference type="InterPro" id="IPR046450">
    <property type="entry name" value="PA_dom_sf"/>
</dbReference>
<dbReference type="InterPro" id="IPR023828">
    <property type="entry name" value="Peptidase_S8_Ser-AS"/>
</dbReference>
<evidence type="ECO:0000256" key="2">
    <source>
        <dbReference type="ARBA" id="ARBA00022670"/>
    </source>
</evidence>
<dbReference type="InterPro" id="IPR015500">
    <property type="entry name" value="Peptidase_S8_subtilisin-rel"/>
</dbReference>
<evidence type="ECO:0000256" key="9">
    <source>
        <dbReference type="SAM" id="MobiDB-lite"/>
    </source>
</evidence>
<organism evidence="13">
    <name type="scientific">Guillardia theta (strain CCMP2712)</name>
    <name type="common">Cryptophyte</name>
    <dbReference type="NCBI Taxonomy" id="905079"/>
    <lineage>
        <taxon>Eukaryota</taxon>
        <taxon>Cryptophyceae</taxon>
        <taxon>Pyrenomonadales</taxon>
        <taxon>Geminigeraceae</taxon>
        <taxon>Guillardia</taxon>
    </lineage>
</organism>
<feature type="active site" description="Charge relay system" evidence="6 8">
    <location>
        <position position="696"/>
    </location>
</feature>
<feature type="region of interest" description="Disordered" evidence="9">
    <location>
        <begin position="24"/>
        <end position="46"/>
    </location>
</feature>
<dbReference type="Gene3D" id="2.10.25.10">
    <property type="entry name" value="Laminin"/>
    <property type="match status" value="1"/>
</dbReference>
<dbReference type="Gene3D" id="3.50.30.30">
    <property type="match status" value="1"/>
</dbReference>
<dbReference type="PANTHER" id="PTHR43399:SF4">
    <property type="entry name" value="CELL WALL-ASSOCIATED PROTEASE"/>
    <property type="match status" value="1"/>
</dbReference>
<dbReference type="InterPro" id="IPR000209">
    <property type="entry name" value="Peptidase_S8/S53_dom"/>
</dbReference>
<dbReference type="eggNOG" id="KOG4297">
    <property type="taxonomic scope" value="Eukaryota"/>
</dbReference>
<name>L1IYY6_GUITC</name>
<evidence type="ECO:0000256" key="3">
    <source>
        <dbReference type="ARBA" id="ARBA00022801"/>
    </source>
</evidence>
<dbReference type="SUPFAM" id="SSF52025">
    <property type="entry name" value="PA domain"/>
    <property type="match status" value="1"/>
</dbReference>
<dbReference type="InterPro" id="IPR003137">
    <property type="entry name" value="PA_domain"/>
</dbReference>
<evidence type="ECO:0000313" key="15">
    <source>
        <dbReference type="Proteomes" id="UP000011087"/>
    </source>
</evidence>
<dbReference type="InterPro" id="IPR000742">
    <property type="entry name" value="EGF"/>
</dbReference>
<evidence type="ECO:0000313" key="13">
    <source>
        <dbReference type="EMBL" id="EKX41119.1"/>
    </source>
</evidence>
<dbReference type="CDD" id="cd04818">
    <property type="entry name" value="PA_subtilisin_1"/>
    <property type="match status" value="1"/>
</dbReference>
<dbReference type="Gene3D" id="2.60.120.380">
    <property type="match status" value="1"/>
</dbReference>
<dbReference type="SUPFAM" id="SSF49785">
    <property type="entry name" value="Galactose-binding domain-like"/>
    <property type="match status" value="1"/>
</dbReference>
<evidence type="ECO:0000256" key="5">
    <source>
        <dbReference type="ARBA" id="ARBA00023157"/>
    </source>
</evidence>
<dbReference type="EMBL" id="JH993026">
    <property type="protein sequence ID" value="EKX41119.1"/>
    <property type="molecule type" value="Genomic_DNA"/>
</dbReference>
<dbReference type="PROSITE" id="PS51892">
    <property type="entry name" value="SUBTILASE"/>
    <property type="match status" value="1"/>
</dbReference>
<feature type="domain" description="CUB" evidence="11">
    <location>
        <begin position="1336"/>
        <end position="1453"/>
    </location>
</feature>
<feature type="disulfide bond" evidence="7">
    <location>
        <begin position="939"/>
        <end position="948"/>
    </location>
</feature>
<dbReference type="GO" id="GO:0004252">
    <property type="term" value="F:serine-type endopeptidase activity"/>
    <property type="evidence" value="ECO:0007669"/>
    <property type="project" value="UniProtKB-UniRule"/>
</dbReference>
<dbReference type="InterPro" id="IPR022398">
    <property type="entry name" value="Peptidase_S8_His-AS"/>
</dbReference>
<dbReference type="Gene3D" id="2.60.120.290">
    <property type="entry name" value="Spermadhesin, CUB domain"/>
    <property type="match status" value="3"/>
</dbReference>
<comment type="caution">
    <text evidence="7">Lacks conserved residue(s) required for the propagation of feature annotation.</text>
</comment>
<dbReference type="PROSITE" id="PS50026">
    <property type="entry name" value="EGF_3"/>
    <property type="match status" value="1"/>
</dbReference>
<dbReference type="KEGG" id="gtt:GUITHDRAFT_112852"/>
<proteinExistence type="inferred from homology"/>
<keyword evidence="5 7" id="KW-1015">Disulfide bond</keyword>
<gene>
    <name evidence="13" type="ORF">GUITHDRAFT_112852</name>
</gene>
<dbReference type="GO" id="GO:0006508">
    <property type="term" value="P:proteolysis"/>
    <property type="evidence" value="ECO:0007669"/>
    <property type="project" value="UniProtKB-KW"/>
</dbReference>
<evidence type="ECO:0000256" key="10">
    <source>
        <dbReference type="SAM" id="SignalP"/>
    </source>
</evidence>
<dbReference type="InterPro" id="IPR036852">
    <property type="entry name" value="Peptidase_S8/S53_dom_sf"/>
</dbReference>
<feature type="chain" id="PRO_5008770644" description="CUB domain-containing protein" evidence="10">
    <location>
        <begin position="22"/>
        <end position="1549"/>
    </location>
</feature>
<dbReference type="InterPro" id="IPR008979">
    <property type="entry name" value="Galactose-bd-like_sf"/>
</dbReference>
<reference evidence="14" key="3">
    <citation type="submission" date="2016-03" db="UniProtKB">
        <authorList>
            <consortium name="EnsemblProtists"/>
        </authorList>
    </citation>
    <scope>IDENTIFICATION</scope>
</reference>
<dbReference type="EnsemblProtists" id="EKX41119">
    <property type="protein sequence ID" value="EKX41119"/>
    <property type="gene ID" value="GUITHDRAFT_112852"/>
</dbReference>
<dbReference type="PANTHER" id="PTHR43399">
    <property type="entry name" value="SUBTILISIN-RELATED"/>
    <property type="match status" value="1"/>
</dbReference>
<evidence type="ECO:0000256" key="7">
    <source>
        <dbReference type="PROSITE-ProRule" id="PRU00076"/>
    </source>
</evidence>
<reference evidence="15" key="2">
    <citation type="submission" date="2012-11" db="EMBL/GenBank/DDBJ databases">
        <authorList>
            <person name="Kuo A."/>
            <person name="Curtis B.A."/>
            <person name="Tanifuji G."/>
            <person name="Burki F."/>
            <person name="Gruber A."/>
            <person name="Irimia M."/>
            <person name="Maruyama S."/>
            <person name="Arias M.C."/>
            <person name="Ball S.G."/>
            <person name="Gile G.H."/>
            <person name="Hirakawa Y."/>
            <person name="Hopkins J.F."/>
            <person name="Rensing S.A."/>
            <person name="Schmutz J."/>
            <person name="Symeonidi A."/>
            <person name="Elias M."/>
            <person name="Eveleigh R.J."/>
            <person name="Herman E.K."/>
            <person name="Klute M.J."/>
            <person name="Nakayama T."/>
            <person name="Obornik M."/>
            <person name="Reyes-Prieto A."/>
            <person name="Armbrust E.V."/>
            <person name="Aves S.J."/>
            <person name="Beiko R.G."/>
            <person name="Coutinho P."/>
            <person name="Dacks J.B."/>
            <person name="Durnford D.G."/>
            <person name="Fast N.M."/>
            <person name="Green B.R."/>
            <person name="Grisdale C."/>
            <person name="Hempe F."/>
            <person name="Henrissat B."/>
            <person name="Hoppner M.P."/>
            <person name="Ishida K.-I."/>
            <person name="Kim E."/>
            <person name="Koreny L."/>
            <person name="Kroth P.G."/>
            <person name="Liu Y."/>
            <person name="Malik S.-B."/>
            <person name="Maier U.G."/>
            <person name="McRose D."/>
            <person name="Mock T."/>
            <person name="Neilson J.A."/>
            <person name="Onodera N.T."/>
            <person name="Poole A.M."/>
            <person name="Pritham E.J."/>
            <person name="Richards T.A."/>
            <person name="Rocap G."/>
            <person name="Roy S.W."/>
            <person name="Sarai C."/>
            <person name="Schaack S."/>
            <person name="Shirato S."/>
            <person name="Slamovits C.H."/>
            <person name="Spencer D.F."/>
            <person name="Suzuki S."/>
            <person name="Worden A.Z."/>
            <person name="Zauner S."/>
            <person name="Barry K."/>
            <person name="Bell C."/>
            <person name="Bharti A.K."/>
            <person name="Crow J.A."/>
            <person name="Grimwood J."/>
            <person name="Kramer R."/>
            <person name="Lindquist E."/>
            <person name="Lucas S."/>
            <person name="Salamov A."/>
            <person name="McFadden G.I."/>
            <person name="Lane C.E."/>
            <person name="Keeling P.J."/>
            <person name="Gray M.W."/>
            <person name="Grigoriev I.V."/>
            <person name="Archibald J.M."/>
        </authorList>
    </citation>
    <scope>NUCLEOTIDE SEQUENCE</scope>
    <source>
        <strain evidence="15">CCMP2712</strain>
    </source>
</reference>
<dbReference type="HOGENOM" id="CLU_246479_0_0_1"/>